<dbReference type="InterPro" id="IPR043504">
    <property type="entry name" value="Peptidase_S1_PA_chymotrypsin"/>
</dbReference>
<gene>
    <name evidence="1" type="ORF">H9X54_010320</name>
</gene>
<comment type="caution">
    <text evidence="1">The sequence shown here is derived from an EMBL/GenBank/DDBJ whole genome shotgun (WGS) entry which is preliminary data.</text>
</comment>
<evidence type="ECO:0000313" key="1">
    <source>
        <dbReference type="EMBL" id="MBM6499688.1"/>
    </source>
</evidence>
<dbReference type="RefSeq" id="WP_187657310.1">
    <property type="nucleotide sequence ID" value="NZ_JACSOD020000487.1"/>
</dbReference>
<dbReference type="Gene3D" id="2.40.10.10">
    <property type="entry name" value="Trypsin-like serine proteases"/>
    <property type="match status" value="1"/>
</dbReference>
<organism evidence="1 2">
    <name type="scientific">Flavobacterium macrobrachii</name>
    <dbReference type="NCBI Taxonomy" id="591204"/>
    <lineage>
        <taxon>Bacteria</taxon>
        <taxon>Pseudomonadati</taxon>
        <taxon>Bacteroidota</taxon>
        <taxon>Flavobacteriia</taxon>
        <taxon>Flavobacteriales</taxon>
        <taxon>Flavobacteriaceae</taxon>
        <taxon>Flavobacterium</taxon>
    </lineage>
</organism>
<evidence type="ECO:0008006" key="3">
    <source>
        <dbReference type="Google" id="ProtNLM"/>
    </source>
</evidence>
<dbReference type="InterPro" id="IPR009003">
    <property type="entry name" value="Peptidase_S1_PA"/>
</dbReference>
<evidence type="ECO:0000313" key="2">
    <source>
        <dbReference type="Proteomes" id="UP000759529"/>
    </source>
</evidence>
<dbReference type="Proteomes" id="UP000759529">
    <property type="component" value="Unassembled WGS sequence"/>
</dbReference>
<accession>A0ABS2CXJ5</accession>
<reference evidence="1 2" key="1">
    <citation type="submission" date="2021-02" db="EMBL/GenBank/DDBJ databases">
        <authorList>
            <person name="Jung H.S."/>
            <person name="Chun B.H."/>
            <person name="Jeon C.O."/>
        </authorList>
    </citation>
    <scope>NUCLEOTIDE SEQUENCE [LARGE SCALE GENOMIC DNA]</scope>
    <source>
        <strain evidence="1 2">LMG 25203</strain>
    </source>
</reference>
<sequence>MKLVEKEFNLIEILAKTNYQIVICKNQNLENPIAFGSGFFINYKENLFFITADHNIHIEDHKINERTGIDNHVAILNNISDKNTLSTLMTPIGGFYYMEKIDFFNPNKKAELFDVAISLINRNEIIAPFVTDEQIQDSEGNIFVKKNEEKFEFLDEHIVEPNTNDFYFIKGKIRPQFKGVMLHRENTHKEGIQFIEKYGDYILLKTKEVISDYEDWAGLSGSPVLNQKGECIGVLCSIIENSQSIWVKPFEKIKPLLDVIILQEQLDK</sequence>
<dbReference type="EMBL" id="JACSOD020000487">
    <property type="protein sequence ID" value="MBM6499688.1"/>
    <property type="molecule type" value="Genomic_DNA"/>
</dbReference>
<proteinExistence type="predicted"/>
<name>A0ABS2CXJ5_9FLAO</name>
<keyword evidence="2" id="KW-1185">Reference proteome</keyword>
<protein>
    <recommendedName>
        <fullName evidence="3">Trypsin-like peptidase domain-containing protein</fullName>
    </recommendedName>
</protein>
<dbReference type="SUPFAM" id="SSF50494">
    <property type="entry name" value="Trypsin-like serine proteases"/>
    <property type="match status" value="1"/>
</dbReference>